<evidence type="ECO:0000313" key="1">
    <source>
        <dbReference type="EMBL" id="EPZ14746.1"/>
    </source>
</evidence>
<proteinExistence type="predicted"/>
<dbReference type="Proteomes" id="UP000015455">
    <property type="component" value="Unassembled WGS sequence"/>
</dbReference>
<dbReference type="AlphaFoldDB" id="S9ZJH1"/>
<accession>S9ZJH1</accession>
<name>S9ZJH1_9RHOO</name>
<evidence type="ECO:0000313" key="2">
    <source>
        <dbReference type="Proteomes" id="UP000015455"/>
    </source>
</evidence>
<organism evidence="1 2">
    <name type="scientific">Thauera terpenica 58Eu</name>
    <dbReference type="NCBI Taxonomy" id="1348657"/>
    <lineage>
        <taxon>Bacteria</taxon>
        <taxon>Pseudomonadati</taxon>
        <taxon>Pseudomonadota</taxon>
        <taxon>Betaproteobacteria</taxon>
        <taxon>Rhodocyclales</taxon>
        <taxon>Zoogloeaceae</taxon>
        <taxon>Thauera</taxon>
    </lineage>
</organism>
<sequence length="30" mass="3108">MIVAINKDPQAPTLQVAELFDAVPALVAAT</sequence>
<gene>
    <name evidence="1" type="ORF">M622_04650</name>
</gene>
<keyword evidence="2" id="KW-1185">Reference proteome</keyword>
<comment type="caution">
    <text evidence="1">The sequence shown here is derived from an EMBL/GenBank/DDBJ whole genome shotgun (WGS) entry which is preliminary data.</text>
</comment>
<reference evidence="1 2" key="1">
    <citation type="submission" date="2013-06" db="EMBL/GenBank/DDBJ databases">
        <title>Draft genome sequence of Thauera terpenica.</title>
        <authorList>
            <person name="Liu B."/>
            <person name="Frostegard A.H."/>
            <person name="Shapleigh J.P."/>
        </authorList>
    </citation>
    <scope>NUCLEOTIDE SEQUENCE [LARGE SCALE GENOMIC DNA]</scope>
    <source>
        <strain evidence="1 2">58Eu</strain>
    </source>
</reference>
<dbReference type="STRING" id="1348657.M622_04650"/>
<dbReference type="EMBL" id="ATJV01000070">
    <property type="protein sequence ID" value="EPZ14746.1"/>
    <property type="molecule type" value="Genomic_DNA"/>
</dbReference>
<protein>
    <submittedName>
        <fullName evidence="1">Uncharacterized protein</fullName>
    </submittedName>
</protein>